<feature type="region of interest" description="Disordered" evidence="1">
    <location>
        <begin position="112"/>
        <end position="160"/>
    </location>
</feature>
<dbReference type="SUPFAM" id="SSF55753">
    <property type="entry name" value="Actin depolymerizing proteins"/>
    <property type="match status" value="1"/>
</dbReference>
<evidence type="ECO:0000313" key="3">
    <source>
        <dbReference type="Proteomes" id="UP000507222"/>
    </source>
</evidence>
<evidence type="ECO:0000313" key="2">
    <source>
        <dbReference type="EMBL" id="CAB4270599.1"/>
    </source>
</evidence>
<proteinExistence type="predicted"/>
<reference evidence="2 3" key="1">
    <citation type="submission" date="2020-05" db="EMBL/GenBank/DDBJ databases">
        <authorList>
            <person name="Campoy J."/>
            <person name="Schneeberger K."/>
            <person name="Spophaly S."/>
        </authorList>
    </citation>
    <scope>NUCLEOTIDE SEQUENCE [LARGE SCALE GENOMIC DNA]</scope>
    <source>
        <strain evidence="2">PruArmRojPasFocal</strain>
    </source>
</reference>
<dbReference type="InterPro" id="IPR029006">
    <property type="entry name" value="ADF-H/Gelsolin-like_dom_sf"/>
</dbReference>
<accession>A0A6J5U359</accession>
<feature type="compositionally biased region" description="Basic and acidic residues" evidence="1">
    <location>
        <begin position="117"/>
        <end position="126"/>
    </location>
</feature>
<dbReference type="AlphaFoldDB" id="A0A6J5U359"/>
<dbReference type="PANTHER" id="PTHR46381:SF4">
    <property type="entry name" value="PROTEIN-TYROSINE-PHOSPHATASE MKP1"/>
    <property type="match status" value="1"/>
</dbReference>
<evidence type="ECO:0000256" key="1">
    <source>
        <dbReference type="SAM" id="MobiDB-lite"/>
    </source>
</evidence>
<dbReference type="Proteomes" id="UP000507222">
    <property type="component" value="Unassembled WGS sequence"/>
</dbReference>
<sequence length="422" mass="46193">MYLLIVHIPSAIYVWIGKNCEAIMERDARGAVCQIVRYERVQGPITIIKEGEEPAYSWDAFSNIFPLMDKSGNGGEVGESTVKIHPGERKTDGYNVDFEIFQKAIRGSFVPPFASSENEHETHLPARESSWSMLRPKNNSSASSSSSSSSSSSPLYLSPDSISSESSTSSKYFSESSMDLHQQLHALFQSLQHCQMILTCLSSHLNLLIKPMSNSPENVVSNCSSQSYSRSTSLPSKKLSPLAERRGSLSLKLPVMSDKMRLMSTSSKFLSTKEDGVRINDSTCSVGHIDDIDKGSVNGACCKFSLFAVRSVLNIPSMATTNSASVSLKLLIDTKSYKVLFAEASKEVVDFRFSFLSLHVATVTRLLSTDGMVGCLGNLYQSAESLSVNSYLPLNLKDTLLKPKTTISAANIFQLPLPTNND</sequence>
<dbReference type="EMBL" id="CAEKDK010000002">
    <property type="protein sequence ID" value="CAB4270599.1"/>
    <property type="molecule type" value="Genomic_DNA"/>
</dbReference>
<feature type="compositionally biased region" description="Low complexity" evidence="1">
    <location>
        <begin position="140"/>
        <end position="160"/>
    </location>
</feature>
<organism evidence="2 3">
    <name type="scientific">Prunus armeniaca</name>
    <name type="common">Apricot</name>
    <name type="synonym">Armeniaca vulgaris</name>
    <dbReference type="NCBI Taxonomy" id="36596"/>
    <lineage>
        <taxon>Eukaryota</taxon>
        <taxon>Viridiplantae</taxon>
        <taxon>Streptophyta</taxon>
        <taxon>Embryophyta</taxon>
        <taxon>Tracheophyta</taxon>
        <taxon>Spermatophyta</taxon>
        <taxon>Magnoliopsida</taxon>
        <taxon>eudicotyledons</taxon>
        <taxon>Gunneridae</taxon>
        <taxon>Pentapetalae</taxon>
        <taxon>rosids</taxon>
        <taxon>fabids</taxon>
        <taxon>Rosales</taxon>
        <taxon>Rosaceae</taxon>
        <taxon>Amygdaloideae</taxon>
        <taxon>Amygdaleae</taxon>
        <taxon>Prunus</taxon>
    </lineage>
</organism>
<dbReference type="InterPro" id="IPR007750">
    <property type="entry name" value="DUF674"/>
</dbReference>
<dbReference type="PANTHER" id="PTHR46381">
    <property type="entry name" value="MKPA PROTEIN"/>
    <property type="match status" value="1"/>
</dbReference>
<gene>
    <name evidence="2" type="ORF">CURHAP_LOCUS16781</name>
</gene>
<protein>
    <recommendedName>
        <fullName evidence="4">Gelsolin-like domain-containing protein</fullName>
    </recommendedName>
</protein>
<dbReference type="Pfam" id="PF05056">
    <property type="entry name" value="DUF674"/>
    <property type="match status" value="1"/>
</dbReference>
<dbReference type="Gene3D" id="3.40.20.10">
    <property type="entry name" value="Severin"/>
    <property type="match status" value="1"/>
</dbReference>
<evidence type="ECO:0008006" key="4">
    <source>
        <dbReference type="Google" id="ProtNLM"/>
    </source>
</evidence>
<name>A0A6J5U359_PRUAR</name>